<dbReference type="InterPro" id="IPR036259">
    <property type="entry name" value="MFS_trans_sf"/>
</dbReference>
<feature type="transmembrane region" description="Helical" evidence="6">
    <location>
        <begin position="67"/>
        <end position="84"/>
    </location>
</feature>
<dbReference type="EMBL" id="SPRW01000048">
    <property type="protein sequence ID" value="TIC62359.1"/>
    <property type="molecule type" value="Genomic_DNA"/>
</dbReference>
<evidence type="ECO:0000313" key="12">
    <source>
        <dbReference type="Proteomes" id="UP000309601"/>
    </source>
</evidence>
<dbReference type="AlphaFoldDB" id="A0A4T0MV50"/>
<keyword evidence="2" id="KW-0813">Transport</keyword>
<dbReference type="InterPro" id="IPR011701">
    <property type="entry name" value="MFS"/>
</dbReference>
<evidence type="ECO:0000256" key="1">
    <source>
        <dbReference type="ARBA" id="ARBA00004141"/>
    </source>
</evidence>
<dbReference type="PROSITE" id="PS50850">
    <property type="entry name" value="MFS"/>
    <property type="match status" value="1"/>
</dbReference>
<evidence type="ECO:0000256" key="2">
    <source>
        <dbReference type="ARBA" id="ARBA00022448"/>
    </source>
</evidence>
<evidence type="ECO:0000259" key="7">
    <source>
        <dbReference type="PROSITE" id="PS50850"/>
    </source>
</evidence>
<keyword evidence="5 6" id="KW-0472">Membrane</keyword>
<feature type="domain" description="Major facilitator superfamily (MFS) profile" evidence="7">
    <location>
        <begin position="66"/>
        <end position="498"/>
    </location>
</feature>
<feature type="transmembrane region" description="Helical" evidence="6">
    <location>
        <begin position="339"/>
        <end position="356"/>
    </location>
</feature>
<protein>
    <submittedName>
        <fullName evidence="8">MFS general substrate transporter</fullName>
    </submittedName>
</protein>
<dbReference type="EMBL" id="SPRH01000003">
    <property type="protein sequence ID" value="TIC04419.1"/>
    <property type="molecule type" value="Genomic_DNA"/>
</dbReference>
<feature type="transmembrane region" description="Helical" evidence="6">
    <location>
        <begin position="389"/>
        <end position="413"/>
    </location>
</feature>
<evidence type="ECO:0000256" key="3">
    <source>
        <dbReference type="ARBA" id="ARBA00022692"/>
    </source>
</evidence>
<comment type="subcellular location">
    <subcellularLocation>
        <location evidence="1">Membrane</location>
        <topology evidence="1">Multi-pass membrane protein</topology>
    </subcellularLocation>
</comment>
<feature type="transmembrane region" description="Helical" evidence="6">
    <location>
        <begin position="425"/>
        <end position="445"/>
    </location>
</feature>
<accession>A0A4T0MV50</accession>
<evidence type="ECO:0000313" key="8">
    <source>
        <dbReference type="EMBL" id="TIB82116.1"/>
    </source>
</evidence>
<organism evidence="8 13">
    <name type="scientific">Wallemia mellicola</name>
    <dbReference type="NCBI Taxonomy" id="1708541"/>
    <lineage>
        <taxon>Eukaryota</taxon>
        <taxon>Fungi</taxon>
        <taxon>Dikarya</taxon>
        <taxon>Basidiomycota</taxon>
        <taxon>Wallemiomycotina</taxon>
        <taxon>Wallemiomycetes</taxon>
        <taxon>Wallemiales</taxon>
        <taxon>Wallemiaceae</taxon>
        <taxon>Wallemia</taxon>
    </lineage>
</organism>
<feature type="transmembrane region" description="Helical" evidence="6">
    <location>
        <begin position="471"/>
        <end position="493"/>
    </location>
</feature>
<gene>
    <name evidence="10" type="ORF">E3Q02_03526</name>
    <name evidence="9" type="ORF">E3Q17_00471</name>
    <name evidence="8" type="ORF">E3Q22_00482</name>
</gene>
<dbReference type="InterPro" id="IPR020846">
    <property type="entry name" value="MFS_dom"/>
</dbReference>
<feature type="transmembrane region" description="Helical" evidence="6">
    <location>
        <begin position="163"/>
        <end position="183"/>
    </location>
</feature>
<dbReference type="Pfam" id="PF07690">
    <property type="entry name" value="MFS_1"/>
    <property type="match status" value="1"/>
</dbReference>
<comment type="caution">
    <text evidence="8">The sequence shown here is derived from an EMBL/GenBank/DDBJ whole genome shotgun (WGS) entry which is preliminary data.</text>
</comment>
<dbReference type="FunFam" id="1.20.1250.20:FF:000057">
    <property type="entry name" value="MFS general substrate transporter"/>
    <property type="match status" value="1"/>
</dbReference>
<feature type="transmembrane region" description="Helical" evidence="6">
    <location>
        <begin position="137"/>
        <end position="157"/>
    </location>
</feature>
<evidence type="ECO:0000256" key="6">
    <source>
        <dbReference type="SAM" id="Phobius"/>
    </source>
</evidence>
<dbReference type="PANTHER" id="PTHR43791:SF36">
    <property type="entry name" value="TRANSPORTER, PUTATIVE (AFU_ORTHOLOGUE AFUA_6G08340)-RELATED"/>
    <property type="match status" value="1"/>
</dbReference>
<dbReference type="Proteomes" id="UP000307169">
    <property type="component" value="Unassembled WGS sequence"/>
</dbReference>
<feature type="transmembrane region" description="Helical" evidence="6">
    <location>
        <begin position="298"/>
        <end position="319"/>
    </location>
</feature>
<evidence type="ECO:0000313" key="9">
    <source>
        <dbReference type="EMBL" id="TIC04419.1"/>
    </source>
</evidence>
<dbReference type="GO" id="GO:0022857">
    <property type="term" value="F:transmembrane transporter activity"/>
    <property type="evidence" value="ECO:0007669"/>
    <property type="project" value="InterPro"/>
</dbReference>
<evidence type="ECO:0000313" key="11">
    <source>
        <dbReference type="Proteomes" id="UP000307169"/>
    </source>
</evidence>
<keyword evidence="3 6" id="KW-0812">Transmembrane</keyword>
<evidence type="ECO:0000256" key="5">
    <source>
        <dbReference type="ARBA" id="ARBA00023136"/>
    </source>
</evidence>
<proteinExistence type="predicted"/>
<dbReference type="Gene3D" id="1.20.1250.20">
    <property type="entry name" value="MFS general substrate transporter like domains"/>
    <property type="match status" value="2"/>
</dbReference>
<dbReference type="SUPFAM" id="SSF103473">
    <property type="entry name" value="MFS general substrate transporter"/>
    <property type="match status" value="1"/>
</dbReference>
<dbReference type="Proteomes" id="UP000309601">
    <property type="component" value="Unassembled WGS sequence"/>
</dbReference>
<dbReference type="PANTHER" id="PTHR43791">
    <property type="entry name" value="PERMEASE-RELATED"/>
    <property type="match status" value="1"/>
</dbReference>
<dbReference type="Proteomes" id="UP000310685">
    <property type="component" value="Unassembled WGS sequence"/>
</dbReference>
<reference evidence="11 12" key="1">
    <citation type="submission" date="2019-03" db="EMBL/GenBank/DDBJ databases">
        <title>Sequencing 25 genomes of Wallemia mellicola.</title>
        <authorList>
            <person name="Gostincar C."/>
        </authorList>
    </citation>
    <scope>NUCLEOTIDE SEQUENCE [LARGE SCALE GENOMIC DNA]</scope>
    <source>
        <strain evidence="9 11">EXF-1262</strain>
        <strain evidence="10 12">EXF-1274</strain>
        <strain evidence="8 13">EXF-6152</strain>
    </source>
</reference>
<sequence>MSVFDDHSDNQTPAQLFQSQIRVKNTSTPSVDNTSKVKEDIDQFRYRDSTDERTDEEILVKRLKRRIDWHIVPALFLLFCVNFLDRVNIGQAKLEGLLTDIHIFEICLTVFYVSYIASEIPLNMLTKKIGPQWTIPLMAVSWSIVCTLTGIIQNYAGLIAVRWFLGLTEGGLFPGMLIILIAWYPRKNQAIRITIIYLGSQLAGAFGGIFSYVLALMRGVGGLEGWRWIYIIEGLLSFIVAMGSFFFIQDFPDKSKLLNEDEKATWYRYIETQQGMRFDESIPFTWSQATSAFTDYKMYMFCVINFANGTLLYVLSTWIPTIISELGNFDIAESHLLTAPIYIFGMIAAFLAALWSDRKAERGYLCVSGLSISAIGFILIMAIPPNKAVGARFFSLFLMIAGSNICAAGLLSWYGATFGPSYRRAIATAFIIMCGNSGGLLHLPYVEFQFSLVDQLTRLIAESTAPRFLPGHAYCLAFCIIGASISFILRYLLKRENDRRDTLYGTPDVYHKRLAYRQSITKPTEQNNDGIVTEFDEKAYLGLQDLTDLEIACLGDKHPLYR</sequence>
<evidence type="ECO:0000256" key="4">
    <source>
        <dbReference type="ARBA" id="ARBA00022989"/>
    </source>
</evidence>
<feature type="transmembrane region" description="Helical" evidence="6">
    <location>
        <begin position="195"/>
        <end position="216"/>
    </location>
</feature>
<keyword evidence="4 6" id="KW-1133">Transmembrane helix</keyword>
<feature type="transmembrane region" description="Helical" evidence="6">
    <location>
        <begin position="228"/>
        <end position="248"/>
    </location>
</feature>
<dbReference type="GO" id="GO:0016020">
    <property type="term" value="C:membrane"/>
    <property type="evidence" value="ECO:0007669"/>
    <property type="project" value="UniProtKB-SubCell"/>
</dbReference>
<feature type="transmembrane region" description="Helical" evidence="6">
    <location>
        <begin position="96"/>
        <end position="117"/>
    </location>
</feature>
<evidence type="ECO:0000313" key="13">
    <source>
        <dbReference type="Proteomes" id="UP000310685"/>
    </source>
</evidence>
<dbReference type="EMBL" id="SPRC01000003">
    <property type="protein sequence ID" value="TIB82116.1"/>
    <property type="molecule type" value="Genomic_DNA"/>
</dbReference>
<name>A0A4T0MV50_9BASI</name>
<feature type="transmembrane region" description="Helical" evidence="6">
    <location>
        <begin position="363"/>
        <end position="383"/>
    </location>
</feature>
<evidence type="ECO:0000313" key="10">
    <source>
        <dbReference type="EMBL" id="TIC62359.1"/>
    </source>
</evidence>